<dbReference type="GO" id="GO:0000329">
    <property type="term" value="C:fungal-type vacuole membrane"/>
    <property type="evidence" value="ECO:0007669"/>
    <property type="project" value="InterPro"/>
</dbReference>
<feature type="compositionally biased region" description="Polar residues" evidence="2">
    <location>
        <begin position="389"/>
        <end position="400"/>
    </location>
</feature>
<reference evidence="3 4" key="1">
    <citation type="submission" date="2018-11" db="EMBL/GenBank/DDBJ databases">
        <title>Genome sequence of Apiotrichum porosum DSM 27194.</title>
        <authorList>
            <person name="Aliyu H."/>
            <person name="Gorte O."/>
            <person name="Ochsenreither K."/>
        </authorList>
    </citation>
    <scope>NUCLEOTIDE SEQUENCE [LARGE SCALE GENOMIC DNA]</scope>
    <source>
        <strain evidence="3 4">DSM 27194</strain>
    </source>
</reference>
<dbReference type="Gene3D" id="1.20.1270.60">
    <property type="entry name" value="Arfaptin homology (AH) domain/BAR domain"/>
    <property type="match status" value="1"/>
</dbReference>
<organism evidence="3 4">
    <name type="scientific">Apiotrichum porosum</name>
    <dbReference type="NCBI Taxonomy" id="105984"/>
    <lineage>
        <taxon>Eukaryota</taxon>
        <taxon>Fungi</taxon>
        <taxon>Dikarya</taxon>
        <taxon>Basidiomycota</taxon>
        <taxon>Agaricomycotina</taxon>
        <taxon>Tremellomycetes</taxon>
        <taxon>Trichosporonales</taxon>
        <taxon>Trichosporonaceae</taxon>
        <taxon>Apiotrichum</taxon>
    </lineage>
</organism>
<evidence type="ECO:0000256" key="2">
    <source>
        <dbReference type="SAM" id="MobiDB-lite"/>
    </source>
</evidence>
<comment type="caution">
    <text evidence="3">The sequence shown here is derived from an EMBL/GenBank/DDBJ whole genome shotgun (WGS) entry which is preliminary data.</text>
</comment>
<evidence type="ECO:0000313" key="4">
    <source>
        <dbReference type="Proteomes" id="UP000279236"/>
    </source>
</evidence>
<feature type="compositionally biased region" description="Polar residues" evidence="2">
    <location>
        <begin position="268"/>
        <end position="294"/>
    </location>
</feature>
<dbReference type="PANTHER" id="PTHR38407:SF1">
    <property type="entry name" value="PROTEIN IVY1"/>
    <property type="match status" value="1"/>
</dbReference>
<name>A0A427XZZ7_9TREE</name>
<dbReference type="InterPro" id="IPR037470">
    <property type="entry name" value="IVY1"/>
</dbReference>
<dbReference type="FunFam" id="1.20.1270.60:FF:000075">
    <property type="entry name" value="Related to IVY1-phospholipid-binding protein"/>
    <property type="match status" value="1"/>
</dbReference>
<dbReference type="Proteomes" id="UP000279236">
    <property type="component" value="Unassembled WGS sequence"/>
</dbReference>
<dbReference type="GO" id="GO:0042144">
    <property type="term" value="P:vacuole fusion, non-autophagic"/>
    <property type="evidence" value="ECO:0007669"/>
    <property type="project" value="InterPro"/>
</dbReference>
<dbReference type="GO" id="GO:0005543">
    <property type="term" value="F:phospholipid binding"/>
    <property type="evidence" value="ECO:0007669"/>
    <property type="project" value="InterPro"/>
</dbReference>
<dbReference type="GeneID" id="39590455"/>
<feature type="region of interest" description="Disordered" evidence="2">
    <location>
        <begin position="339"/>
        <end position="409"/>
    </location>
</feature>
<evidence type="ECO:0000256" key="1">
    <source>
        <dbReference type="SAM" id="Coils"/>
    </source>
</evidence>
<dbReference type="AlphaFoldDB" id="A0A427XZZ7"/>
<dbReference type="EMBL" id="RSCE01000003">
    <property type="protein sequence ID" value="RSH84392.1"/>
    <property type="molecule type" value="Genomic_DNA"/>
</dbReference>
<evidence type="ECO:0008006" key="5">
    <source>
        <dbReference type="Google" id="ProtNLM"/>
    </source>
</evidence>
<dbReference type="SUPFAM" id="SSF103657">
    <property type="entry name" value="BAR/IMD domain-like"/>
    <property type="match status" value="1"/>
</dbReference>
<sequence length="417" mass="45213">MQSTASLPWARPPSPTFSTTTTGSKVNLTEAHTLISRKDLRASIACFEDLMAAAKAYRNALLAMSSATAAFASAMEACSRIKGCRGANAALAGGAGLQYLISNHEQLLADTVYRQFEIPLLEALDNYKLLTADRLASYEKALHAQSDKIRRTESDNMKIGRRRKRDLQQFRDALAELQRQVDELDAIKLGYHEEVLDAEEETWDTVLSKVAFVIRSQLDFYEKIAGKASDPVLEPLVMSIPDPFDSYGPPKEEGQIFSVLSPLHLDSMPTSPTPNLTRISQSGSNGSTPRTASPSKLGFTALAAPSQAETSVVDAMGERGVWGDDGDDDNAGGRAQRELSIIDERDSSYSPDKSPAATLKLRIDDDVPVHEGEEDAPTVNDEASHDDSQLTNDSTPNDSTLPPGLLDDVSRVEIATA</sequence>
<dbReference type="OrthoDB" id="5594612at2759"/>
<feature type="compositionally biased region" description="Basic and acidic residues" evidence="2">
    <location>
        <begin position="361"/>
        <end position="371"/>
    </location>
</feature>
<keyword evidence="1" id="KW-0175">Coiled coil</keyword>
<dbReference type="RefSeq" id="XP_028477840.1">
    <property type="nucleotide sequence ID" value="XM_028621388.1"/>
</dbReference>
<dbReference type="PANTHER" id="PTHR38407">
    <property type="entry name" value="PROTEIN IVY1"/>
    <property type="match status" value="1"/>
</dbReference>
<dbReference type="InterPro" id="IPR027267">
    <property type="entry name" value="AH/BAR_dom_sf"/>
</dbReference>
<keyword evidence="4" id="KW-1185">Reference proteome</keyword>
<accession>A0A427XZZ7</accession>
<feature type="region of interest" description="Disordered" evidence="2">
    <location>
        <begin position="1"/>
        <end position="23"/>
    </location>
</feature>
<dbReference type="STRING" id="105984.A0A427XZZ7"/>
<protein>
    <recommendedName>
        <fullName evidence="5">BAR domain-containing protein</fullName>
    </recommendedName>
</protein>
<feature type="region of interest" description="Disordered" evidence="2">
    <location>
        <begin position="267"/>
        <end position="296"/>
    </location>
</feature>
<proteinExistence type="predicted"/>
<feature type="coiled-coil region" evidence="1">
    <location>
        <begin position="135"/>
        <end position="194"/>
    </location>
</feature>
<gene>
    <name evidence="3" type="ORF">EHS24_005912</name>
</gene>
<evidence type="ECO:0000313" key="3">
    <source>
        <dbReference type="EMBL" id="RSH84392.1"/>
    </source>
</evidence>